<sequence>MAFKPNEYQQITMEDRFLNLDDRTKKFVLNSWAKDFAEIIFPAINEKRFSV</sequence>
<gene>
    <name evidence="1" type="ORF">J2Z80_000587</name>
</gene>
<feature type="non-terminal residue" evidence="1">
    <location>
        <position position="51"/>
    </location>
</feature>
<evidence type="ECO:0000313" key="2">
    <source>
        <dbReference type="Proteomes" id="UP001166402"/>
    </source>
</evidence>
<dbReference type="Proteomes" id="UP001166402">
    <property type="component" value="Unassembled WGS sequence"/>
</dbReference>
<reference evidence="1" key="1">
    <citation type="submission" date="2021-03" db="EMBL/GenBank/DDBJ databases">
        <title>Genomic Encyclopedia of Type Strains, Phase IV (KMG-IV): sequencing the most valuable type-strain genomes for metagenomic binning, comparative biology and taxonomic classification.</title>
        <authorList>
            <person name="Goeker M."/>
        </authorList>
    </citation>
    <scope>NUCLEOTIDE SEQUENCE</scope>
    <source>
        <strain evidence="1">DSM 101588</strain>
    </source>
</reference>
<dbReference type="EMBL" id="JAGGLT010000005">
    <property type="protein sequence ID" value="MBP2071086.1"/>
    <property type="molecule type" value="Genomic_DNA"/>
</dbReference>
<keyword evidence="2" id="KW-1185">Reference proteome</keyword>
<evidence type="ECO:0008006" key="3">
    <source>
        <dbReference type="Google" id="ProtNLM"/>
    </source>
</evidence>
<protein>
    <recommendedName>
        <fullName evidence="3">Transposase</fullName>
    </recommendedName>
</protein>
<evidence type="ECO:0000313" key="1">
    <source>
        <dbReference type="EMBL" id="MBP2071086.1"/>
    </source>
</evidence>
<accession>A0ABS4NBP9</accession>
<proteinExistence type="predicted"/>
<name>A0ABS4NBP9_9THEO</name>
<organism evidence="1 2">
    <name type="scientific">Thermoanaerobacterium butyriciformans</name>
    <dbReference type="NCBI Taxonomy" id="1702242"/>
    <lineage>
        <taxon>Bacteria</taxon>
        <taxon>Bacillati</taxon>
        <taxon>Bacillota</taxon>
        <taxon>Clostridia</taxon>
        <taxon>Thermoanaerobacterales</taxon>
        <taxon>Thermoanaerobacteraceae</taxon>
        <taxon>Thermoanaerobacterium</taxon>
    </lineage>
</organism>
<comment type="caution">
    <text evidence="1">The sequence shown here is derived from an EMBL/GenBank/DDBJ whole genome shotgun (WGS) entry which is preliminary data.</text>
</comment>